<sequence>MEVDSPAAASKRHPLAEGSLILARYDPDDPHELLLHGPERATLGYAMVSAGTVFILLGVGLLFG</sequence>
<name>A0A4U0RZ61_9ACTN</name>
<organism evidence="2 3">
    <name type="scientific">Actinacidiphila oryziradicis</name>
    <dbReference type="NCBI Taxonomy" id="2571141"/>
    <lineage>
        <taxon>Bacteria</taxon>
        <taxon>Bacillati</taxon>
        <taxon>Actinomycetota</taxon>
        <taxon>Actinomycetes</taxon>
        <taxon>Kitasatosporales</taxon>
        <taxon>Streptomycetaceae</taxon>
        <taxon>Actinacidiphila</taxon>
    </lineage>
</organism>
<keyword evidence="1" id="KW-0472">Membrane</keyword>
<proteinExistence type="predicted"/>
<keyword evidence="1" id="KW-1133">Transmembrane helix</keyword>
<dbReference type="RefSeq" id="WP_136729086.1">
    <property type="nucleotide sequence ID" value="NZ_SUMC01000070.1"/>
</dbReference>
<dbReference type="AlphaFoldDB" id="A0A4U0RZ61"/>
<evidence type="ECO:0000313" key="3">
    <source>
        <dbReference type="Proteomes" id="UP000305778"/>
    </source>
</evidence>
<dbReference type="EMBL" id="SUMC01000070">
    <property type="protein sequence ID" value="TKA01702.1"/>
    <property type="molecule type" value="Genomic_DNA"/>
</dbReference>
<keyword evidence="3" id="KW-1185">Reference proteome</keyword>
<protein>
    <recommendedName>
        <fullName evidence="4">DUF3592 domain-containing protein</fullName>
    </recommendedName>
</protein>
<dbReference type="Proteomes" id="UP000305778">
    <property type="component" value="Unassembled WGS sequence"/>
</dbReference>
<evidence type="ECO:0000313" key="2">
    <source>
        <dbReference type="EMBL" id="TKA01702.1"/>
    </source>
</evidence>
<feature type="transmembrane region" description="Helical" evidence="1">
    <location>
        <begin position="43"/>
        <end position="63"/>
    </location>
</feature>
<gene>
    <name evidence="2" type="ORF">FCI23_40200</name>
</gene>
<comment type="caution">
    <text evidence="2">The sequence shown here is derived from an EMBL/GenBank/DDBJ whole genome shotgun (WGS) entry which is preliminary data.</text>
</comment>
<reference evidence="2 3" key="1">
    <citation type="submission" date="2019-04" db="EMBL/GenBank/DDBJ databases">
        <title>Streptomyces oryziradicis sp. nov., a novel actinomycete isolated from rhizosphere soil of rice (Oryza sativa L.).</title>
        <authorList>
            <person name="Li C."/>
        </authorList>
    </citation>
    <scope>NUCLEOTIDE SEQUENCE [LARGE SCALE GENOMIC DNA]</scope>
    <source>
        <strain evidence="2 3">NEAU-C40</strain>
    </source>
</reference>
<keyword evidence="1" id="KW-0812">Transmembrane</keyword>
<evidence type="ECO:0008006" key="4">
    <source>
        <dbReference type="Google" id="ProtNLM"/>
    </source>
</evidence>
<evidence type="ECO:0000256" key="1">
    <source>
        <dbReference type="SAM" id="Phobius"/>
    </source>
</evidence>
<accession>A0A4U0RZ61</accession>
<dbReference type="OrthoDB" id="3873700at2"/>